<keyword evidence="2 4" id="KW-0964">Secreted</keyword>
<feature type="domain" description="Flagellin N-terminal" evidence="5">
    <location>
        <begin position="9"/>
        <end position="138"/>
    </location>
</feature>
<dbReference type="Gene3D" id="1.20.1330.10">
    <property type="entry name" value="f41 fragment of flagellin, N-terminal domain"/>
    <property type="match status" value="2"/>
</dbReference>
<keyword evidence="7" id="KW-0966">Cell projection</keyword>
<comment type="subcellular location">
    <subcellularLocation>
        <location evidence="4">Secreted</location>
    </subcellularLocation>
    <subcellularLocation>
        <location evidence="4">Bacterial flagellum</location>
    </subcellularLocation>
</comment>
<evidence type="ECO:0000259" key="5">
    <source>
        <dbReference type="Pfam" id="PF00669"/>
    </source>
</evidence>
<dbReference type="InterPro" id="IPR042187">
    <property type="entry name" value="Flagellin_C_sub2"/>
</dbReference>
<dbReference type="RefSeq" id="WP_007019921.1">
    <property type="nucleotide sequence ID" value="NZ_CH724125.1"/>
</dbReference>
<name>A0A7U8C4C7_NEPCE</name>
<accession>A0A7U8C4C7</accession>
<keyword evidence="3 4" id="KW-0975">Bacterial flagellum</keyword>
<comment type="similarity">
    <text evidence="1 4">Belongs to the bacterial flagellin family.</text>
</comment>
<gene>
    <name evidence="7" type="ORF">MED92_11139</name>
</gene>
<dbReference type="Pfam" id="PF00700">
    <property type="entry name" value="Flagellin_C"/>
    <property type="match status" value="1"/>
</dbReference>
<comment type="caution">
    <text evidence="7">The sequence shown here is derived from an EMBL/GenBank/DDBJ whole genome shotgun (WGS) entry which is preliminary data.</text>
</comment>
<dbReference type="PANTHER" id="PTHR42792:SF2">
    <property type="entry name" value="FLAGELLIN"/>
    <property type="match status" value="1"/>
</dbReference>
<protein>
    <recommendedName>
        <fullName evidence="4">Flagellin</fullName>
    </recommendedName>
</protein>
<dbReference type="PANTHER" id="PTHR42792">
    <property type="entry name" value="FLAGELLIN"/>
    <property type="match status" value="1"/>
</dbReference>
<keyword evidence="7" id="KW-0969">Cilium</keyword>
<dbReference type="PRINTS" id="PR00207">
    <property type="entry name" value="FLAGELLIN"/>
</dbReference>
<dbReference type="SUPFAM" id="SSF64518">
    <property type="entry name" value="Phase 1 flagellin"/>
    <property type="match status" value="1"/>
</dbReference>
<keyword evidence="7" id="KW-0282">Flagellum</keyword>
<evidence type="ECO:0000256" key="1">
    <source>
        <dbReference type="ARBA" id="ARBA00005709"/>
    </source>
</evidence>
<evidence type="ECO:0000313" key="7">
    <source>
        <dbReference type="EMBL" id="EAR61277.1"/>
    </source>
</evidence>
<dbReference type="Pfam" id="PF00669">
    <property type="entry name" value="Flagellin_N"/>
    <property type="match status" value="1"/>
</dbReference>
<dbReference type="InterPro" id="IPR001492">
    <property type="entry name" value="Flagellin"/>
</dbReference>
<dbReference type="InterPro" id="IPR046358">
    <property type="entry name" value="Flagellin_C"/>
</dbReference>
<sequence length="268" mass="28317">MPINPTGFSTSPYNQFNQIQNRIDENEKQLASGQRINSSAVDPAGLQVLIDLQSEVLGNNTAIRNSLDGVSALQIADGGVNQVNDSLQRIRELSIQSQNGILNDSDRAALQSEADALLEGIRDTLDSSTFNGQSLLAEDGQLRLQTGPDADDGQNINTFNVAGELENQGLFSLNISDAGALDILDSAQDFLGTVSGEIGASQNRLDSTINNLSQSSLSQAESASRIGDTDYARAISERSSALIQQEVGIAIQAQANASRGLVLNLLGS</sequence>
<evidence type="ECO:0000256" key="2">
    <source>
        <dbReference type="ARBA" id="ARBA00022525"/>
    </source>
</evidence>
<evidence type="ECO:0000256" key="3">
    <source>
        <dbReference type="ARBA" id="ARBA00023143"/>
    </source>
</evidence>
<proteinExistence type="inferred from homology"/>
<dbReference type="OrthoDB" id="9796789at2"/>
<organism evidence="7 8">
    <name type="scientific">Neptuniibacter caesariensis</name>
    <dbReference type="NCBI Taxonomy" id="207954"/>
    <lineage>
        <taxon>Bacteria</taxon>
        <taxon>Pseudomonadati</taxon>
        <taxon>Pseudomonadota</taxon>
        <taxon>Gammaproteobacteria</taxon>
        <taxon>Oceanospirillales</taxon>
        <taxon>Oceanospirillaceae</taxon>
        <taxon>Neptuniibacter</taxon>
    </lineage>
</organism>
<dbReference type="Proteomes" id="UP000002171">
    <property type="component" value="Unassembled WGS sequence"/>
</dbReference>
<reference evidence="7 8" key="1">
    <citation type="submission" date="2006-02" db="EMBL/GenBank/DDBJ databases">
        <authorList>
            <person name="Pinhassi J."/>
            <person name="Pedros-Alio C."/>
            <person name="Ferriera S."/>
            <person name="Johnson J."/>
            <person name="Kravitz S."/>
            <person name="Halpern A."/>
            <person name="Remington K."/>
            <person name="Beeson K."/>
            <person name="Tran B."/>
            <person name="Rogers Y.-H."/>
            <person name="Friedman R."/>
            <person name="Venter J.C."/>
        </authorList>
    </citation>
    <scope>NUCLEOTIDE SEQUENCE [LARGE SCALE GENOMIC DNA]</scope>
    <source>
        <strain evidence="7 8">MED92</strain>
    </source>
</reference>
<dbReference type="AlphaFoldDB" id="A0A7U8C4C7"/>
<evidence type="ECO:0000313" key="8">
    <source>
        <dbReference type="Proteomes" id="UP000002171"/>
    </source>
</evidence>
<dbReference type="GO" id="GO:0009288">
    <property type="term" value="C:bacterial-type flagellum"/>
    <property type="evidence" value="ECO:0007669"/>
    <property type="project" value="UniProtKB-SubCell"/>
</dbReference>
<dbReference type="InterPro" id="IPR001029">
    <property type="entry name" value="Flagellin_N"/>
</dbReference>
<dbReference type="Gene3D" id="6.10.10.10">
    <property type="entry name" value="Flagellar export chaperone, C-terminal domain"/>
    <property type="match status" value="1"/>
</dbReference>
<dbReference type="EMBL" id="AAOW01000009">
    <property type="protein sequence ID" value="EAR61277.1"/>
    <property type="molecule type" value="Genomic_DNA"/>
</dbReference>
<feature type="domain" description="Flagellin C-terminal" evidence="6">
    <location>
        <begin position="181"/>
        <end position="266"/>
    </location>
</feature>
<dbReference type="GO" id="GO:0005576">
    <property type="term" value="C:extracellular region"/>
    <property type="evidence" value="ECO:0007669"/>
    <property type="project" value="UniProtKB-SubCell"/>
</dbReference>
<dbReference type="GO" id="GO:0005198">
    <property type="term" value="F:structural molecule activity"/>
    <property type="evidence" value="ECO:0007669"/>
    <property type="project" value="UniProtKB-UniRule"/>
</dbReference>
<keyword evidence="8" id="KW-1185">Reference proteome</keyword>
<evidence type="ECO:0000256" key="4">
    <source>
        <dbReference type="RuleBase" id="RU362073"/>
    </source>
</evidence>
<evidence type="ECO:0000259" key="6">
    <source>
        <dbReference type="Pfam" id="PF00700"/>
    </source>
</evidence>
<comment type="function">
    <text evidence="4">Flagellin is the subunit protein which polymerizes to form the filaments of bacterial flagella.</text>
</comment>